<evidence type="ECO:0000256" key="1">
    <source>
        <dbReference type="SAM" id="MobiDB-lite"/>
    </source>
</evidence>
<feature type="compositionally biased region" description="Polar residues" evidence="1">
    <location>
        <begin position="1"/>
        <end position="14"/>
    </location>
</feature>
<sequence length="119" mass="13392">MSQTKIMSGKQSPEGSYEAPTHLTTTEPQVPVSFVDHLLQEDQYVHTLSSSTTHFLFSVLEYLTDYILDLVDTKANTGRMQMTPQDVERAVDSNAEPHRQVKDTAFALFDEMPGSRRNG</sequence>
<feature type="region of interest" description="Disordered" evidence="1">
    <location>
        <begin position="1"/>
        <end position="25"/>
    </location>
</feature>
<dbReference type="Gene3D" id="1.10.20.10">
    <property type="entry name" value="Histone, subunit A"/>
    <property type="match status" value="1"/>
</dbReference>
<accession>A0A8D1EWI6</accession>
<evidence type="ECO:0000313" key="3">
    <source>
        <dbReference type="Proteomes" id="UP000694722"/>
    </source>
</evidence>
<dbReference type="InterPro" id="IPR009072">
    <property type="entry name" value="Histone-fold"/>
</dbReference>
<dbReference type="GO" id="GO:0046982">
    <property type="term" value="F:protein heterodimerization activity"/>
    <property type="evidence" value="ECO:0007669"/>
    <property type="project" value="InterPro"/>
</dbReference>
<evidence type="ECO:0008006" key="4">
    <source>
        <dbReference type="Google" id="ProtNLM"/>
    </source>
</evidence>
<dbReference type="SUPFAM" id="SSF47113">
    <property type="entry name" value="Histone-fold"/>
    <property type="match status" value="1"/>
</dbReference>
<dbReference type="Ensembl" id="ENSSSCT00060007355.1">
    <property type="protein sequence ID" value="ENSSSCP00060002609.1"/>
    <property type="gene ID" value="ENSSSCG00060005815.1"/>
</dbReference>
<proteinExistence type="predicted"/>
<dbReference type="Ensembl" id="ENSSSCT00050048063.1">
    <property type="protein sequence ID" value="ENSSSCP00050019978.1"/>
    <property type="gene ID" value="ENSSSCG00050035764.1"/>
</dbReference>
<dbReference type="Ensembl" id="ENSSSCT00040062724.1">
    <property type="protein sequence ID" value="ENSSSCP00040026447.1"/>
    <property type="gene ID" value="ENSSSCG00040046609.1"/>
</dbReference>
<protein>
    <recommendedName>
        <fullName evidence="4">Histone H2A/H2B/H3 domain-containing protein</fullName>
    </recommendedName>
</protein>
<name>A0A8D1EWI6_PIG</name>
<organism evidence="2 3">
    <name type="scientific">Sus scrofa</name>
    <name type="common">Pig</name>
    <dbReference type="NCBI Taxonomy" id="9823"/>
    <lineage>
        <taxon>Eukaryota</taxon>
        <taxon>Metazoa</taxon>
        <taxon>Chordata</taxon>
        <taxon>Craniata</taxon>
        <taxon>Vertebrata</taxon>
        <taxon>Euteleostomi</taxon>
        <taxon>Mammalia</taxon>
        <taxon>Eutheria</taxon>
        <taxon>Laurasiatheria</taxon>
        <taxon>Artiodactyla</taxon>
        <taxon>Suina</taxon>
        <taxon>Suidae</taxon>
        <taxon>Sus</taxon>
    </lineage>
</organism>
<dbReference type="Proteomes" id="UP000694722">
    <property type="component" value="Unplaced"/>
</dbReference>
<dbReference type="Proteomes" id="UP000694723">
    <property type="component" value="Unplaced"/>
</dbReference>
<dbReference type="Proteomes" id="UP000694571">
    <property type="component" value="Unplaced"/>
</dbReference>
<reference evidence="2" key="1">
    <citation type="submission" date="2025-05" db="UniProtKB">
        <authorList>
            <consortium name="Ensembl"/>
        </authorList>
    </citation>
    <scope>IDENTIFICATION</scope>
</reference>
<dbReference type="AlphaFoldDB" id="A0A8D1EWI6"/>
<evidence type="ECO:0000313" key="2">
    <source>
        <dbReference type="Ensembl" id="ENSSSCP00040026447.1"/>
    </source>
</evidence>